<dbReference type="BioGRID-ORCS" id="39843">
    <property type="hits" value="0 hits in 3 CRISPR screens"/>
</dbReference>
<feature type="domain" description="TAP-C" evidence="9">
    <location>
        <begin position="772"/>
        <end position="825"/>
    </location>
</feature>
<reference evidence="10 12" key="5">
    <citation type="journal article" date="2002" name="Genome Biol.">
        <title>Heterochromatic sequences in a Drosophila whole-genome shotgun assembly.</title>
        <authorList>
            <person name="Hoskins R.A."/>
            <person name="Smith C.D."/>
            <person name="Carlson J.W."/>
            <person name="Carvalho A.B."/>
            <person name="Halpern A."/>
            <person name="Kaminker J.S."/>
            <person name="Kennedy C."/>
            <person name="Mungall C.J."/>
            <person name="Sullivan B.A."/>
            <person name="Sutton G.G."/>
            <person name="Yasuhara J.C."/>
            <person name="Wakimoto B.T."/>
            <person name="Myers E.W."/>
            <person name="Celniker S.E."/>
            <person name="Rubin G.M."/>
            <person name="Karpen G.H."/>
        </authorList>
    </citation>
    <scope>NUCLEOTIDE SEQUENCE [LARGE SCALE GENOMIC DNA]</scope>
    <source>
        <strain evidence="12">Berkeley</strain>
    </source>
</reference>
<dbReference type="GO" id="GO:0051028">
    <property type="term" value="P:mRNA transport"/>
    <property type="evidence" value="ECO:0007669"/>
    <property type="project" value="UniProtKB-KW"/>
</dbReference>
<dbReference type="Bgee" id="FBgn0036640">
    <property type="expression patterns" value="Expressed in spermatocyte in testis and 57 other cell types or tissues"/>
</dbReference>
<dbReference type="CTD" id="56001"/>
<dbReference type="AGR" id="FB:FBgn0036640"/>
<evidence type="ECO:0000256" key="4">
    <source>
        <dbReference type="ARBA" id="ARBA00022614"/>
    </source>
</evidence>
<dbReference type="FlyBase" id="FBgn0036640">
    <property type="gene designation" value="nxf2"/>
</dbReference>
<reference evidence="10 12" key="9">
    <citation type="journal article" date="2015" name="G3 (Bethesda)">
        <title>Gene Model Annotations for Drosophila melanogaster: Impact of High-Throughput Data.</title>
        <authorList>
            <consortium name="FlyBase Consortium"/>
            <person name="Matthews B.B."/>
            <person name="Dos Santos G."/>
            <person name="Crosby M.A."/>
            <person name="Emmert D.B."/>
            <person name="St Pierre S.E."/>
            <person name="Gramates L.S."/>
            <person name="Zhou P."/>
            <person name="Schroeder A.J."/>
            <person name="Falls K."/>
            <person name="Strelets V."/>
            <person name="Russo S.M."/>
            <person name="Gelbart W.M."/>
            <person name="null"/>
        </authorList>
    </citation>
    <scope>NUCLEOTIDE SEQUENCE [LARGE SCALE GENOMIC DNA]</scope>
    <source>
        <strain evidence="12">Berkeley</strain>
    </source>
</reference>
<dbReference type="InterPro" id="IPR009060">
    <property type="entry name" value="UBA-like_sf"/>
</dbReference>
<dbReference type="InterPro" id="IPR002075">
    <property type="entry name" value="NTF2_dom"/>
</dbReference>
<dbReference type="PROSITE" id="PS50177">
    <property type="entry name" value="NTF2_DOMAIN"/>
    <property type="match status" value="1"/>
</dbReference>
<dbReference type="Pfam" id="PF03943">
    <property type="entry name" value="TAP_C"/>
    <property type="match status" value="1"/>
</dbReference>
<proteinExistence type="inferred from homology"/>
<dbReference type="AlphaFoldDB" id="M9PI81"/>
<dbReference type="InterPro" id="IPR001611">
    <property type="entry name" value="Leu-rich_rpt"/>
</dbReference>
<dbReference type="SUPFAM" id="SSF46934">
    <property type="entry name" value="UBA-like"/>
    <property type="match status" value="1"/>
</dbReference>
<dbReference type="PANTHER" id="PTHR10662:SF22">
    <property type="entry name" value="NUCLEAR RNA EXPORT FACTOR 1"/>
    <property type="match status" value="1"/>
</dbReference>
<dbReference type="FunFam" id="3.80.10.10:FF:000816">
    <property type="entry name" value="Nuclear RNA export factor 2"/>
    <property type="match status" value="1"/>
</dbReference>
<dbReference type="VEuPathDB" id="VectorBase:FBgn0036640"/>
<dbReference type="PROSITE" id="PS51281">
    <property type="entry name" value="TAP_C"/>
    <property type="match status" value="1"/>
</dbReference>
<dbReference type="InterPro" id="IPR018222">
    <property type="entry name" value="Nuclear_transport_factor_2_euk"/>
</dbReference>
<organism evidence="10 12">
    <name type="scientific">Drosophila melanogaster</name>
    <name type="common">Fruit fly</name>
    <dbReference type="NCBI Taxonomy" id="7227"/>
    <lineage>
        <taxon>Eukaryota</taxon>
        <taxon>Metazoa</taxon>
        <taxon>Ecdysozoa</taxon>
        <taxon>Arthropoda</taxon>
        <taxon>Hexapoda</taxon>
        <taxon>Insecta</taxon>
        <taxon>Pterygota</taxon>
        <taxon>Neoptera</taxon>
        <taxon>Endopterygota</taxon>
        <taxon>Diptera</taxon>
        <taxon>Brachycera</taxon>
        <taxon>Muscomorpha</taxon>
        <taxon>Ephydroidea</taxon>
        <taxon>Drosophilidae</taxon>
        <taxon>Drosophila</taxon>
        <taxon>Sophophora</taxon>
    </lineage>
</organism>
<dbReference type="InterPro" id="IPR057125">
    <property type="entry name" value="NXF1/2/3/5-like_LRR"/>
</dbReference>
<dbReference type="PANTHER" id="PTHR10662">
    <property type="entry name" value="NUCLEAR RNA EXPORT FACTOR"/>
    <property type="match status" value="1"/>
</dbReference>
<keyword evidence="5" id="KW-0677">Repeat</keyword>
<keyword evidence="4" id="KW-0433">Leucine-rich repeat</keyword>
<keyword evidence="6" id="KW-0509">mRNA transport</keyword>
<reference evidence="10 12" key="4">
    <citation type="journal article" date="2002" name="Genome Biol.">
        <title>The transposable elements of the Drosophila melanogaster euchromatin: a genomics perspective.</title>
        <authorList>
            <person name="Kaminker J.S."/>
            <person name="Bergman C.M."/>
            <person name="Kronmiller B."/>
            <person name="Carlson J."/>
            <person name="Svirskas R."/>
            <person name="Patel S."/>
            <person name="Frise E."/>
            <person name="Wheeler D.A."/>
            <person name="Lewis S.E."/>
            <person name="Rubin G.M."/>
            <person name="Ashburner M."/>
            <person name="Celniker S.E."/>
        </authorList>
    </citation>
    <scope>NUCLEOTIDE SEQUENCE [LARGE SCALE GENOMIC DNA]</scope>
    <source>
        <strain evidence="12">Berkeley</strain>
    </source>
</reference>
<dbReference type="PROSITE" id="PS51450">
    <property type="entry name" value="LRR"/>
    <property type="match status" value="1"/>
</dbReference>
<dbReference type="SMART" id="SM00804">
    <property type="entry name" value="TAP_C"/>
    <property type="match status" value="1"/>
</dbReference>
<protein>
    <submittedName>
        <fullName evidence="10">Nuclear RNA export factor 2, isoform C</fullName>
    </submittedName>
</protein>
<evidence type="ECO:0000256" key="2">
    <source>
        <dbReference type="ARBA" id="ARBA00009285"/>
    </source>
</evidence>
<sequence length="825" mass="94654">MPNQMRVLDFGDGSVPIQLDYPDSKIFSKCSSYGDRVPGTHWNEITVHHKGRLEYSPNPEQIILDALYQAIDGADFFPVFYQRGKNMDTMLVRNCKAAIDKLFKQRLSINLKGGASIPISIQLGVAQYQRHQITPTFHIARVVTRLMKQLIQRDGVDGLLNLDNFGSHPEFKNLVVSLGNPSILMNVCQVIHNDDNERFRLNGFILSNNRIRDIRPLTLLANVDYALLDLRGNKIKSAERLCRALEQFRARELLLENNPIVKISNFPANIKSLESNFELVDGKPFNMLHKIFSPLDVEIDLEVDGARIDTNNMWKLPEFENSQHWHAFMIPDPSHEFNQEVFFDFFFIRLDPTLSNFYPCYYKIAHLVNNCNLEMTIPTGDRIFRYYLRMNVSTVKQHHVDPEECIQKAVSQCYVAQNRMLNLERFHSRECLKDVMVSLSSPKILTYVLSVASRKFMTTCSEIRLCHNKVLVLDGAHVLGMMGCLRAVDLSHNWVQDLSSIHSLGNLPLKSLVLHGNKLCRNYRLPSEYVRAVKEVFPQLTTLDGVDLQTNPGQSLQKNFLCDTGAYELVGAFLENYLREFENDEFRHNLYKYYSENSIFTLTCNYNVVQNHQTPKILQRLSKYNRHARNLRNKDYSKASDGVFFGCTYIVEILLQLPRVTHDFHSLQTDVMHYNGKGAVIYVAGLLRDEPPSTRNGHGSKTDIGGVLLGFSRQFVVTFDEANLGLGKRARRLKIANERLHITNPSKTAIRNAFSVNFPDPSERQAEEDSLDVKDHKLLLFQEVTGLISTWVTSIVEEADWDFERALKLFIQKNADHEIPDLAFA</sequence>
<dbReference type="GeneID" id="39843"/>
<dbReference type="Gene3D" id="3.80.10.10">
    <property type="entry name" value="Ribonuclease Inhibitor"/>
    <property type="match status" value="2"/>
</dbReference>
<reference evidence="10 12" key="7">
    <citation type="journal article" date="2007" name="Science">
        <title>The Release 5.1 annotation of Drosophila melanogaster heterochromatin.</title>
        <authorList>
            <person name="Smith C.D."/>
            <person name="Shu S."/>
            <person name="Mungall C.J."/>
            <person name="Karpen G.H."/>
        </authorList>
    </citation>
    <scope>NUCLEOTIDE SEQUENCE [LARGE SCALE GENOMIC DNA]</scope>
    <source>
        <strain evidence="12">Berkeley</strain>
    </source>
</reference>
<dbReference type="Proteomes" id="UP000000803">
    <property type="component" value="Chromosome 3L"/>
</dbReference>
<dbReference type="ExpressionAtlas" id="M9PI81">
    <property type="expression patterns" value="baseline and differential"/>
</dbReference>
<reference evidence="10 12" key="11">
    <citation type="journal article" date="2015" name="Genome Res.">
        <title>The Release 6 reference sequence of the Drosophila melanogaster genome.</title>
        <authorList>
            <person name="Hoskins R.A."/>
            <person name="Carlson J.W."/>
            <person name="Wan K.H."/>
            <person name="Park S."/>
            <person name="Mendez I."/>
            <person name="Galle S.E."/>
            <person name="Booth B.W."/>
            <person name="Pfeiffer B.D."/>
            <person name="George R.A."/>
            <person name="Svirskas R."/>
            <person name="Krzywinski M."/>
            <person name="Schein J."/>
            <person name="Accardo M.C."/>
            <person name="Damia E."/>
            <person name="Messina G."/>
            <person name="Mendez-Lago M."/>
            <person name="de Pablos B."/>
            <person name="Demakova O.V."/>
            <person name="Andreyeva E.N."/>
            <person name="Boldyreva L.V."/>
            <person name="Marra M."/>
            <person name="Carvalho A.B."/>
            <person name="Dimitri P."/>
            <person name="Villasante A."/>
            <person name="Zhimulev I.F."/>
            <person name="Rubin G.M."/>
            <person name="Karpen G.H."/>
            <person name="Celniker S.E."/>
        </authorList>
    </citation>
    <scope>NUCLEOTIDE SEQUENCE [LARGE SCALE GENOMIC DNA]</scope>
    <source>
        <strain evidence="12">Berkeley</strain>
    </source>
</reference>
<dbReference type="Pfam" id="PF22602">
    <property type="entry name" value="NXF_NTF2"/>
    <property type="match status" value="1"/>
</dbReference>
<dbReference type="Gene3D" id="3.10.450.50">
    <property type="match status" value="1"/>
</dbReference>
<gene>
    <name evidence="10 11" type="primary">nxf2</name>
    <name evidence="10" type="synonym">Dmel\CG4118</name>
    <name evidence="10" type="synonym">dNxf2</name>
    <name evidence="10" type="synonym">NXF2</name>
    <name evidence="10" type="synonym">Nxf2</name>
    <name evidence="10 11" type="ORF">CG4118</name>
    <name evidence="10" type="ORF">Dmel_CG4118</name>
</gene>
<dbReference type="RefSeq" id="NP_001261953.1">
    <property type="nucleotide sequence ID" value="NM_001275024.1"/>
</dbReference>
<keyword evidence="3" id="KW-0813">Transport</keyword>
<reference evidence="10 12" key="8">
    <citation type="journal article" date="2007" name="Science">
        <title>Sequence finishing and mapping of Drosophila melanogaster heterochromatin.</title>
        <authorList>
            <person name="Hoskins R.A."/>
            <person name="Carlson J.W."/>
            <person name="Kennedy C."/>
            <person name="Acevedo D."/>
            <person name="Evans-Holm M."/>
            <person name="Frise E."/>
            <person name="Wan K.H."/>
            <person name="Park S."/>
            <person name="Mendez-Lago M."/>
            <person name="Rossi F."/>
            <person name="Villasante A."/>
            <person name="Dimitri P."/>
            <person name="Karpen G.H."/>
            <person name="Celniker S.E."/>
        </authorList>
    </citation>
    <scope>NUCLEOTIDE SEQUENCE [LARGE SCALE GENOMIC DNA]</scope>
    <source>
        <strain evidence="12">Berkeley</strain>
    </source>
</reference>
<name>M9PI81_DROME</name>
<dbReference type="Gene3D" id="1.10.8.10">
    <property type="entry name" value="DNA helicase RuvA subunit, C-terminal domain"/>
    <property type="match status" value="1"/>
</dbReference>
<reference evidence="10 12" key="1">
    <citation type="journal article" date="2000" name="Science">
        <title>The genome sequence of Drosophila melanogaster.</title>
        <authorList>
            <person name="Adams M.D."/>
            <person name="Celniker S.E."/>
            <person name="Holt R.A."/>
            <person name="Evans C.A."/>
            <person name="Gocayne J.D."/>
            <person name="Amanatides P.G."/>
            <person name="Scherer S.E."/>
            <person name="Li P.W."/>
            <person name="Hoskins R.A."/>
            <person name="Galle R.F."/>
            <person name="George R.A."/>
            <person name="Lewis S.E."/>
            <person name="Richards S."/>
            <person name="Ashburner M."/>
            <person name="Henderson S.N."/>
            <person name="Sutton G.G."/>
            <person name="Wortman J.R."/>
            <person name="Yandell M.D."/>
            <person name="Zhang Q."/>
            <person name="Chen L.X."/>
            <person name="Brandon R.C."/>
            <person name="Rogers Y.H."/>
            <person name="Blazej R.G."/>
            <person name="Champe M."/>
            <person name="Pfeiffer B.D."/>
            <person name="Wan K.H."/>
            <person name="Doyle C."/>
            <person name="Baxter E.G."/>
            <person name="Helt G."/>
            <person name="Nelson C.R."/>
            <person name="Gabor G.L."/>
            <person name="Abril J.F."/>
            <person name="Agbayani A."/>
            <person name="An H.J."/>
            <person name="Andrews-Pfannkoch C."/>
            <person name="Baldwin D."/>
            <person name="Ballew R.M."/>
            <person name="Basu A."/>
            <person name="Baxendale J."/>
            <person name="Bayraktaroglu L."/>
            <person name="Beasley E.M."/>
            <person name="Beeson K.Y."/>
            <person name="Benos P.V."/>
            <person name="Berman B.P."/>
            <person name="Bhandari D."/>
            <person name="Bolshakov S."/>
            <person name="Borkova D."/>
            <person name="Botchan M.R."/>
            <person name="Bouck J."/>
            <person name="Brokstein P."/>
            <person name="Brottier P."/>
            <person name="Burtis K.C."/>
            <person name="Busam D.A."/>
            <person name="Butler H."/>
            <person name="Cadieu E."/>
            <person name="Center A."/>
            <person name="Chandra I."/>
            <person name="Cherry J.M."/>
            <person name="Cawley S."/>
            <person name="Dahlke C."/>
            <person name="Davenport L.B."/>
            <person name="Davies P."/>
            <person name="de Pablos B."/>
            <person name="Delcher A."/>
            <person name="Deng Z."/>
            <person name="Mays A.D."/>
            <person name="Dew I."/>
            <person name="Dietz S.M."/>
            <person name="Dodson K."/>
            <person name="Doup L.E."/>
            <person name="Downes M."/>
            <person name="Dugan-Rocha S."/>
            <person name="Dunkov B.C."/>
            <person name="Dunn P."/>
            <person name="Durbin K.J."/>
            <person name="Evangelista C.C."/>
            <person name="Ferraz C."/>
            <person name="Ferriera S."/>
            <person name="Fleischmann W."/>
            <person name="Fosler C."/>
            <person name="Gabrielian A.E."/>
            <person name="Garg N.S."/>
            <person name="Gelbart W.M."/>
            <person name="Glasser K."/>
            <person name="Glodek A."/>
            <person name="Gong F."/>
            <person name="Gorrell J.H."/>
            <person name="Gu Z."/>
            <person name="Guan P."/>
            <person name="Harris M."/>
            <person name="Harris N.L."/>
            <person name="Harvey D."/>
            <person name="Heiman T.J."/>
            <person name="Hernandez J.R."/>
            <person name="Houck J."/>
            <person name="Hostin D."/>
            <person name="Houston K.A."/>
            <person name="Howland T.J."/>
            <person name="Wei M.H."/>
            <person name="Ibegwam C."/>
            <person name="Jalali M."/>
            <person name="Kalush F."/>
            <person name="Karpen G.H."/>
            <person name="Ke Z."/>
            <person name="Kennison J.A."/>
            <person name="Ketchum K.A."/>
            <person name="Kimmel B.E."/>
            <person name="Kodira C.D."/>
            <person name="Kraft C."/>
            <person name="Kravitz S."/>
            <person name="Kulp D."/>
            <person name="Lai Z."/>
            <person name="Lasko P."/>
            <person name="Lei Y."/>
            <person name="Levitsky A.A."/>
            <person name="Li J."/>
            <person name="Li Z."/>
            <person name="Liang Y."/>
            <person name="Lin X."/>
            <person name="Liu X."/>
            <person name="Mattei B."/>
            <person name="McIntosh T.C."/>
            <person name="McLeod M.P."/>
            <person name="McPherson D."/>
            <person name="Merkulov G."/>
            <person name="Milshina N.V."/>
            <person name="Mobarry C."/>
            <person name="Morris J."/>
            <person name="Moshrefi A."/>
            <person name="Mount S.M."/>
            <person name="Moy M."/>
            <person name="Murphy B."/>
            <person name="Murphy L."/>
            <person name="Muzny D.M."/>
            <person name="Nelson D.L."/>
            <person name="Nelson D.R."/>
            <person name="Nelson K.A."/>
            <person name="Nixon K."/>
            <person name="Nusskern D.R."/>
            <person name="Pacleb J.M."/>
            <person name="Palazzolo M."/>
            <person name="Pittman G.S."/>
            <person name="Pan S."/>
            <person name="Pollard J."/>
            <person name="Puri V."/>
            <person name="Reese M.G."/>
            <person name="Reinert K."/>
            <person name="Remington K."/>
            <person name="Saunders R.D."/>
            <person name="Scheeler F."/>
            <person name="Shen H."/>
            <person name="Shue B.C."/>
            <person name="Siden-Kiamos I."/>
            <person name="Simpson M."/>
            <person name="Skupski M.P."/>
            <person name="Smith T."/>
            <person name="Spier E."/>
            <person name="Spradling A.C."/>
            <person name="Stapleton M."/>
            <person name="Strong R."/>
            <person name="Sun E."/>
            <person name="Svirskas R."/>
            <person name="Tector C."/>
            <person name="Turner R."/>
            <person name="Venter E."/>
            <person name="Wang A.H."/>
            <person name="Wang X."/>
            <person name="Wang Z.Y."/>
            <person name="Wassarman D.A."/>
            <person name="Weinstock G.M."/>
            <person name="Weissenbach J."/>
            <person name="Williams S.M."/>
            <person name="WoodageT"/>
            <person name="Worley K.C."/>
            <person name="Wu D."/>
            <person name="Yang S."/>
            <person name="Yao Q.A."/>
            <person name="Ye J."/>
            <person name="Yeh R.F."/>
            <person name="Zaveri J.S."/>
            <person name="Zhan M."/>
            <person name="Zhang G."/>
            <person name="Zhao Q."/>
            <person name="Zheng L."/>
            <person name="Zheng X.H."/>
            <person name="Zhong F.N."/>
            <person name="Zhong W."/>
            <person name="Zhou X."/>
            <person name="Zhu S."/>
            <person name="Zhu X."/>
            <person name="Smith H.O."/>
            <person name="Gibbs R.A."/>
            <person name="Myers E.W."/>
            <person name="Rubin G.M."/>
            <person name="Venter J.C."/>
        </authorList>
    </citation>
    <scope>NUCLEOTIDE SEQUENCE [LARGE SCALE GENOMIC DNA]</scope>
    <source>
        <strain evidence="12">Berkeley</strain>
    </source>
</reference>
<comment type="subcellular location">
    <subcellularLocation>
        <location evidence="1">Nucleus</location>
    </subcellularLocation>
</comment>
<reference evidence="10 12" key="2">
    <citation type="journal article" date="2002" name="Genome Biol.">
        <title>Finishing a whole-genome shotgun: release 3 of the Drosophila melanogaster euchromatic genome sequence.</title>
        <authorList>
            <person name="Celniker S.E."/>
            <person name="Wheeler D.A."/>
            <person name="Kronmiller B."/>
            <person name="Carlson J.W."/>
            <person name="Halpern A."/>
            <person name="Patel S."/>
            <person name="Adams M."/>
            <person name="Champe M."/>
            <person name="Dugan S.P."/>
            <person name="Frise E."/>
            <person name="Hodgson A."/>
            <person name="George R.A."/>
            <person name="Hoskins R.A."/>
            <person name="Laverty T."/>
            <person name="Muzny D.M."/>
            <person name="Nelson C.R."/>
            <person name="Pacleb J.M."/>
            <person name="Park S."/>
            <person name="Pfeiffer B.D."/>
            <person name="Richards S."/>
            <person name="Sodergren E.J."/>
            <person name="Svirskas R."/>
            <person name="Tabor P.E."/>
            <person name="Wan K."/>
            <person name="Stapleton M."/>
            <person name="Sutton G.G."/>
            <person name="Venter C."/>
            <person name="Weinstock G."/>
            <person name="Scherer S.E."/>
            <person name="Myers E.W."/>
            <person name="Gibbs R.A."/>
            <person name="Rubin G.M."/>
        </authorList>
    </citation>
    <scope>NUCLEOTIDE SEQUENCE [LARGE SCALE GENOMIC DNA]</scope>
    <source>
        <strain evidence="12">Berkeley</strain>
    </source>
</reference>
<comment type="similarity">
    <text evidence="2">Belongs to the NXF family.</text>
</comment>
<reference evidence="10 12" key="10">
    <citation type="journal article" date="2015" name="G3 (Bethesda)">
        <title>Gene Model Annotations for Drosophila melanogaster: The Rule-Benders.</title>
        <authorList>
            <consortium name="FlyBase Consortium"/>
            <person name="Crosby M.A."/>
            <person name="Gramates L.S."/>
            <person name="Dos Santos G."/>
            <person name="Matthews B.B."/>
            <person name="St Pierre S.E."/>
            <person name="Zhou P."/>
            <person name="Schroeder A.J."/>
            <person name="Falls K."/>
            <person name="Emmert D.B."/>
            <person name="Russo S.M."/>
            <person name="Gelbart W.M."/>
            <person name="null"/>
        </authorList>
    </citation>
    <scope>NUCLEOTIDE SEQUENCE [LARGE SCALE GENOMIC DNA]</scope>
    <source>
        <strain evidence="12">Berkeley</strain>
    </source>
</reference>
<reference evidence="10 12" key="6">
    <citation type="journal article" date="2005" name="PLoS Comput. Biol.">
        <title>Combined evidence annotation of transposable elements in genome sequences.</title>
        <authorList>
            <person name="Quesneville H."/>
            <person name="Bergman C.M."/>
            <person name="Andrieu O."/>
            <person name="Autard D."/>
            <person name="Nouaud D."/>
            <person name="Ashburner M."/>
            <person name="Anxolabehere D."/>
        </authorList>
    </citation>
    <scope>NUCLEOTIDE SEQUENCE [LARGE SCALE GENOMIC DNA]</scope>
    <source>
        <strain evidence="12">Berkeley</strain>
    </source>
</reference>
<evidence type="ECO:0000256" key="1">
    <source>
        <dbReference type="ARBA" id="ARBA00004123"/>
    </source>
</evidence>
<dbReference type="InterPro" id="IPR030217">
    <property type="entry name" value="NXF_fam"/>
</dbReference>
<dbReference type="SUPFAM" id="SSF54427">
    <property type="entry name" value="NTF2-like"/>
    <property type="match status" value="1"/>
</dbReference>
<dbReference type="SMR" id="M9PI81"/>
<reference evidence="10 12" key="3">
    <citation type="journal article" date="2002" name="Genome Biol.">
        <title>Annotation of the Drosophila melanogaster euchromatic genome: a systematic review.</title>
        <authorList>
            <person name="Misra S."/>
            <person name="Crosby M.A."/>
            <person name="Mungall C.J."/>
            <person name="Matthews B.B."/>
            <person name="Campbell K.S."/>
            <person name="Hradecky P."/>
            <person name="Huang Y."/>
            <person name="Kaminker J.S."/>
            <person name="Millburn G.H."/>
            <person name="Prochnik S.E."/>
            <person name="Smith C.D."/>
            <person name="Tupy J.L."/>
            <person name="Whitfied E.J."/>
            <person name="Bayraktaroglu L."/>
            <person name="Berman B.P."/>
            <person name="Bettencourt B.R."/>
            <person name="Celniker S.E."/>
            <person name="de Grey A.D."/>
            <person name="Drysdale R.A."/>
            <person name="Harris N.L."/>
            <person name="Richter J."/>
            <person name="Russo S."/>
            <person name="Schroeder A.J."/>
            <person name="Shu S.Q."/>
            <person name="Stapleton M."/>
            <person name="Yamada C."/>
            <person name="Ashburner M."/>
            <person name="Gelbart W.M."/>
            <person name="Rubin G.M."/>
            <person name="Lewis S.E."/>
        </authorList>
    </citation>
    <scope>GENOME REANNOTATION</scope>
    <source>
        <strain evidence="12">Berkeley</strain>
    </source>
</reference>
<dbReference type="EMBL" id="AE014296">
    <property type="protein sequence ID" value="AGB94646.1"/>
    <property type="molecule type" value="Genomic_DNA"/>
</dbReference>
<evidence type="ECO:0000256" key="6">
    <source>
        <dbReference type="ARBA" id="ARBA00022816"/>
    </source>
</evidence>
<evidence type="ECO:0000313" key="10">
    <source>
        <dbReference type="EMBL" id="AGB94646.1"/>
    </source>
</evidence>
<keyword evidence="7" id="KW-0539">Nucleus</keyword>
<evidence type="ECO:0000256" key="7">
    <source>
        <dbReference type="ARBA" id="ARBA00023242"/>
    </source>
</evidence>
<dbReference type="InterPro" id="IPR032675">
    <property type="entry name" value="LRR_dom_sf"/>
</dbReference>
<dbReference type="SUPFAM" id="SSF52058">
    <property type="entry name" value="L domain-like"/>
    <property type="match status" value="2"/>
</dbReference>
<evidence type="ECO:0000256" key="3">
    <source>
        <dbReference type="ARBA" id="ARBA00022448"/>
    </source>
</evidence>
<evidence type="ECO:0000259" key="9">
    <source>
        <dbReference type="PROSITE" id="PS51281"/>
    </source>
</evidence>
<dbReference type="Pfam" id="PF24048">
    <property type="entry name" value="LRR_NXF1-5"/>
    <property type="match status" value="1"/>
</dbReference>
<dbReference type="OrthoDB" id="25872at2759"/>
<evidence type="ECO:0000313" key="12">
    <source>
        <dbReference type="Proteomes" id="UP000000803"/>
    </source>
</evidence>
<dbReference type="InterPro" id="IPR032710">
    <property type="entry name" value="NTF2-like_dom_sf"/>
</dbReference>
<dbReference type="InterPro" id="IPR005637">
    <property type="entry name" value="TAP_C_dom"/>
</dbReference>
<dbReference type="FunFam" id="3.10.450.50:FF:000038">
    <property type="entry name" value="Nuclear RNA export factor 2"/>
    <property type="match status" value="1"/>
</dbReference>
<accession>M9PI81</accession>
<evidence type="ECO:0000259" key="8">
    <source>
        <dbReference type="PROSITE" id="PS50177"/>
    </source>
</evidence>
<evidence type="ECO:0000313" key="11">
    <source>
        <dbReference type="FlyBase" id="FBgn0036640"/>
    </source>
</evidence>
<evidence type="ECO:0000256" key="5">
    <source>
        <dbReference type="ARBA" id="ARBA00022737"/>
    </source>
</evidence>
<keyword evidence="12" id="KW-1185">Reference proteome</keyword>
<feature type="domain" description="NTF2" evidence="8">
    <location>
        <begin position="569"/>
        <end position="742"/>
    </location>
</feature>
<dbReference type="GO" id="GO:0005634">
    <property type="term" value="C:nucleus"/>
    <property type="evidence" value="ECO:0007669"/>
    <property type="project" value="UniProtKB-SubCell"/>
</dbReference>